<dbReference type="InterPro" id="IPR002104">
    <property type="entry name" value="Integrase_catalytic"/>
</dbReference>
<protein>
    <submittedName>
        <fullName evidence="6">Site-specific integrase</fullName>
    </submittedName>
</protein>
<evidence type="ECO:0000256" key="1">
    <source>
        <dbReference type="ARBA" id="ARBA00008857"/>
    </source>
</evidence>
<dbReference type="Gene3D" id="1.10.150.130">
    <property type="match status" value="1"/>
</dbReference>
<evidence type="ECO:0000313" key="7">
    <source>
        <dbReference type="Proteomes" id="UP000662814"/>
    </source>
</evidence>
<feature type="region of interest" description="Disordered" evidence="4">
    <location>
        <begin position="16"/>
        <end position="36"/>
    </location>
</feature>
<dbReference type="EMBL" id="CP061169">
    <property type="protein sequence ID" value="QPZ39521.1"/>
    <property type="molecule type" value="Genomic_DNA"/>
</dbReference>
<dbReference type="InterPro" id="IPR011010">
    <property type="entry name" value="DNA_brk_join_enz"/>
</dbReference>
<evidence type="ECO:0000256" key="3">
    <source>
        <dbReference type="ARBA" id="ARBA00023172"/>
    </source>
</evidence>
<name>A0ABX6YL39_9MICO</name>
<dbReference type="Proteomes" id="UP000662814">
    <property type="component" value="Chromosome"/>
</dbReference>
<dbReference type="InterPro" id="IPR050090">
    <property type="entry name" value="Tyrosine_recombinase_XerCD"/>
</dbReference>
<dbReference type="Gene3D" id="1.10.443.10">
    <property type="entry name" value="Intergrase catalytic core"/>
    <property type="match status" value="1"/>
</dbReference>
<dbReference type="InterPro" id="IPR010998">
    <property type="entry name" value="Integrase_recombinase_N"/>
</dbReference>
<dbReference type="Pfam" id="PF14657">
    <property type="entry name" value="Arm-DNA-bind_4"/>
    <property type="match status" value="1"/>
</dbReference>
<organism evidence="6 7">
    <name type="scientific">Paramicrobacterium chengjingii</name>
    <dbReference type="NCBI Taxonomy" id="2769067"/>
    <lineage>
        <taxon>Bacteria</taxon>
        <taxon>Bacillati</taxon>
        <taxon>Actinomycetota</taxon>
        <taxon>Actinomycetes</taxon>
        <taxon>Micrococcales</taxon>
        <taxon>Microbacteriaceae</taxon>
        <taxon>Paramicrobacterium</taxon>
    </lineage>
</organism>
<dbReference type="InterPro" id="IPR028259">
    <property type="entry name" value="AP2-like_int_N"/>
</dbReference>
<dbReference type="CDD" id="cd01189">
    <property type="entry name" value="INT_ICEBs1_C_like"/>
    <property type="match status" value="1"/>
</dbReference>
<keyword evidence="7" id="KW-1185">Reference proteome</keyword>
<dbReference type="PANTHER" id="PTHR30349">
    <property type="entry name" value="PHAGE INTEGRASE-RELATED"/>
    <property type="match status" value="1"/>
</dbReference>
<proteinExistence type="inferred from homology"/>
<evidence type="ECO:0000256" key="4">
    <source>
        <dbReference type="SAM" id="MobiDB-lite"/>
    </source>
</evidence>
<comment type="similarity">
    <text evidence="1">Belongs to the 'phage' integrase family.</text>
</comment>
<dbReference type="SUPFAM" id="SSF56349">
    <property type="entry name" value="DNA breaking-rejoining enzymes"/>
    <property type="match status" value="1"/>
</dbReference>
<accession>A0ABX6YL39</accession>
<dbReference type="RefSeq" id="WP_166988979.1">
    <property type="nucleotide sequence ID" value="NZ_CP061169.1"/>
</dbReference>
<dbReference type="InterPro" id="IPR013762">
    <property type="entry name" value="Integrase-like_cat_sf"/>
</dbReference>
<dbReference type="PROSITE" id="PS51898">
    <property type="entry name" value="TYR_RECOMBINASE"/>
    <property type="match status" value="1"/>
</dbReference>
<reference evidence="6 7" key="1">
    <citation type="submission" date="2020-12" db="EMBL/GenBank/DDBJ databases">
        <title>Microbacterium sp. HY060.</title>
        <authorList>
            <person name="Zhou J."/>
        </authorList>
    </citation>
    <scope>NUCLEOTIDE SEQUENCE [LARGE SCALE GENOMIC DNA]</scope>
    <source>
        <strain evidence="6 7">HY60</strain>
    </source>
</reference>
<dbReference type="PANTHER" id="PTHR30349:SF64">
    <property type="entry name" value="PROPHAGE INTEGRASE INTD-RELATED"/>
    <property type="match status" value="1"/>
</dbReference>
<feature type="domain" description="Tyr recombinase" evidence="5">
    <location>
        <begin position="163"/>
        <end position="351"/>
    </location>
</feature>
<evidence type="ECO:0000313" key="6">
    <source>
        <dbReference type="EMBL" id="QPZ39521.1"/>
    </source>
</evidence>
<sequence length="371" mass="40942">MGSIEPYETKAGKRYRIRWRTPEHKDRNKRGFTTKRDAERALRKVEGSKDDGQYIDPSSAIATISDLGASWLAGQSHLKPSSLAPVEIAWRVHVEPVWGTQSVGSVRHSAVQKWVTELSERRGATTVLRAHGVLAGILETAVKDRRLASNPARGVNLPRKTKKPRRYLTHERVERLAEQSGNKATLVRFLCYTGLRWGEAVALQVGDLDMLRRRVRVERNAVRVNGYIVPGTPKSHEARSVPFPAFLVDELAAQCEGRERGDLLFGNGQTWVVTPSTRDGWFVGAKRRASESDADFPNVTIHDLRHTAASLAISAGANVKAVQRMLGHASAAMTLDTYADLFDDDLDAVASALNDARLSATVSKSVSKSDF</sequence>
<gene>
    <name evidence="6" type="ORF">HCR76_05550</name>
</gene>
<evidence type="ECO:0000256" key="2">
    <source>
        <dbReference type="ARBA" id="ARBA00023125"/>
    </source>
</evidence>
<keyword evidence="3" id="KW-0233">DNA recombination</keyword>
<dbReference type="Pfam" id="PF00589">
    <property type="entry name" value="Phage_integrase"/>
    <property type="match status" value="1"/>
</dbReference>
<evidence type="ECO:0000259" key="5">
    <source>
        <dbReference type="PROSITE" id="PS51898"/>
    </source>
</evidence>
<keyword evidence="2" id="KW-0238">DNA-binding</keyword>